<sequence>MEIKPERSLLVGEWHYLAREDKLVKLDEQGGIIATADLDNLGQKVVNYFIVHAGSLVTKDQLLADVWGIRDVSDGRVMRVIRAIRVALDDDTRQPTYIETIPKRGYRFIANVADIPERSILATEALSAEQNAGSNTPSRRRQPGKWLALLLIPLLMLFTWQFWLSPDANKQATELNTIPLWRYKPITSLDGLEFYHNVSPDERYLVFSYASVGTEHIAVLKLQDLQNHRRVQLTDEDSNSLGAAFSPDGTKIAYHRMLADRGCEIRLIDLEPRTMAVKTDSLLTRCTPESVSARISWSPDGRYLVYPSLDAEQRQMVMMMYPLAGGNAEQLTVPPTSSFGDYAGRYSRAGDKIAFIRDAAGAAQIWVLDLTSRATRLLVQINDAYPGNIDWTLDDRSIIYPSGPTSLGIVDVASGQSRELAYTDNHASEIQLGAVTGKIYASVGFFSHTNIKKVNNKLVSAEPAASLVFSSNRNESSVEINPRPAGPTAVVSRRSGLPQVWLFYADGRQQQLSDFSSRERIRSLVFSPDGNQLLVHLNSGIWQLDLKGELRQIVGQDGEAVANPAWSRDGKEVFYAQSRQGRWDIMAASVDSEIDRRLLATDRELYQQSYIADYNIWRDANTKSFIIEYNNGETQELKLGTPADQAFFKFDLRQRGFYFSHLLDDSQYQLRYFNLATSEINTQVINDFLYHSRFSISVDETEVYFLEAARADFDIAEISY</sequence>
<dbReference type="InterPro" id="IPR001867">
    <property type="entry name" value="OmpR/PhoB-type_DNA-bd"/>
</dbReference>
<keyword evidence="7" id="KW-1185">Reference proteome</keyword>
<feature type="transmembrane region" description="Helical" evidence="4">
    <location>
        <begin position="146"/>
        <end position="164"/>
    </location>
</feature>
<dbReference type="SMART" id="SM00862">
    <property type="entry name" value="Trans_reg_C"/>
    <property type="match status" value="1"/>
</dbReference>
<dbReference type="InterPro" id="IPR011042">
    <property type="entry name" value="6-blade_b-propeller_TolB-like"/>
</dbReference>
<evidence type="ECO:0000256" key="2">
    <source>
        <dbReference type="ARBA" id="ARBA00023125"/>
    </source>
</evidence>
<dbReference type="OrthoDB" id="8430416at2"/>
<dbReference type="Proteomes" id="UP000034228">
    <property type="component" value="Unassembled WGS sequence"/>
</dbReference>
<keyword evidence="4" id="KW-0472">Membrane</keyword>
<dbReference type="Pfam" id="PF07676">
    <property type="entry name" value="PD40"/>
    <property type="match status" value="2"/>
</dbReference>
<name>A0A0M2V5J7_9GAMM</name>
<evidence type="ECO:0000313" key="6">
    <source>
        <dbReference type="EMBL" id="KKO44453.1"/>
    </source>
</evidence>
<proteinExistence type="inferred from homology"/>
<dbReference type="PROSITE" id="PS51755">
    <property type="entry name" value="OMPR_PHOB"/>
    <property type="match status" value="1"/>
</dbReference>
<dbReference type="STRING" id="336831.WG68_15475"/>
<protein>
    <recommendedName>
        <fullName evidence="5">OmpR/PhoB-type domain-containing protein</fullName>
    </recommendedName>
</protein>
<dbReference type="Pfam" id="PF00486">
    <property type="entry name" value="Trans_reg_C"/>
    <property type="match status" value="1"/>
</dbReference>
<dbReference type="Gene3D" id="1.10.10.10">
    <property type="entry name" value="Winged helix-like DNA-binding domain superfamily/Winged helix DNA-binding domain"/>
    <property type="match status" value="1"/>
</dbReference>
<organism evidence="6 7">
    <name type="scientific">Arsukibacterium ikkense</name>
    <dbReference type="NCBI Taxonomy" id="336831"/>
    <lineage>
        <taxon>Bacteria</taxon>
        <taxon>Pseudomonadati</taxon>
        <taxon>Pseudomonadota</taxon>
        <taxon>Gammaproteobacteria</taxon>
        <taxon>Chromatiales</taxon>
        <taxon>Chromatiaceae</taxon>
        <taxon>Arsukibacterium</taxon>
    </lineage>
</organism>
<evidence type="ECO:0000256" key="4">
    <source>
        <dbReference type="SAM" id="Phobius"/>
    </source>
</evidence>
<dbReference type="InterPro" id="IPR036388">
    <property type="entry name" value="WH-like_DNA-bd_sf"/>
</dbReference>
<gene>
    <name evidence="6" type="ORF">WG68_15475</name>
</gene>
<keyword evidence="4" id="KW-0812">Transmembrane</keyword>
<comment type="caution">
    <text evidence="6">The sequence shown here is derived from an EMBL/GenBank/DDBJ whole genome shotgun (WGS) entry which is preliminary data.</text>
</comment>
<keyword evidence="2 3" id="KW-0238">DNA-binding</keyword>
<reference evidence="6 7" key="1">
    <citation type="submission" date="2015-03" db="EMBL/GenBank/DDBJ databases">
        <title>Draft genome sequences of two protease-producing strains of Arsukibacterium isolated from two cold and alkaline environments.</title>
        <authorList>
            <person name="Lylloff J.E."/>
            <person name="Skov L.B."/>
            <person name="Jepsen M."/>
            <person name="Hallin P.F."/>
            <person name="Sorensen S.J."/>
            <person name="Stougaard P."/>
            <person name="Glaring M.A."/>
        </authorList>
    </citation>
    <scope>NUCLEOTIDE SEQUENCE [LARGE SCALE GENOMIC DNA]</scope>
    <source>
        <strain evidence="6 7">GCM72</strain>
    </source>
</reference>
<comment type="similarity">
    <text evidence="1">Belongs to the TolB family.</text>
</comment>
<dbReference type="Gene3D" id="2.120.10.30">
    <property type="entry name" value="TolB, C-terminal domain"/>
    <property type="match status" value="3"/>
</dbReference>
<dbReference type="EMBL" id="LAHO01000016">
    <property type="protein sequence ID" value="KKO44453.1"/>
    <property type="molecule type" value="Genomic_DNA"/>
</dbReference>
<dbReference type="InterPro" id="IPR016032">
    <property type="entry name" value="Sig_transdc_resp-reg_C-effctor"/>
</dbReference>
<feature type="DNA-binding region" description="OmpR/PhoB-type" evidence="3">
    <location>
        <begin position="6"/>
        <end position="110"/>
    </location>
</feature>
<dbReference type="PANTHER" id="PTHR36842">
    <property type="entry name" value="PROTEIN TOLB HOMOLOG"/>
    <property type="match status" value="1"/>
</dbReference>
<dbReference type="CDD" id="cd00383">
    <property type="entry name" value="trans_reg_C"/>
    <property type="match status" value="1"/>
</dbReference>
<dbReference type="PATRIC" id="fig|336831.14.peg.58"/>
<dbReference type="RefSeq" id="WP_046558631.1">
    <property type="nucleotide sequence ID" value="NZ_LAHO01000016.1"/>
</dbReference>
<evidence type="ECO:0000313" key="7">
    <source>
        <dbReference type="Proteomes" id="UP000034228"/>
    </source>
</evidence>
<dbReference type="InterPro" id="IPR011659">
    <property type="entry name" value="WD40"/>
</dbReference>
<evidence type="ECO:0000256" key="1">
    <source>
        <dbReference type="ARBA" id="ARBA00009820"/>
    </source>
</evidence>
<evidence type="ECO:0000259" key="5">
    <source>
        <dbReference type="PROSITE" id="PS51755"/>
    </source>
</evidence>
<dbReference type="GO" id="GO:0000160">
    <property type="term" value="P:phosphorelay signal transduction system"/>
    <property type="evidence" value="ECO:0007669"/>
    <property type="project" value="InterPro"/>
</dbReference>
<dbReference type="AlphaFoldDB" id="A0A0M2V5J7"/>
<keyword evidence="4" id="KW-1133">Transmembrane helix</keyword>
<accession>A0A0M2V5J7</accession>
<dbReference type="GO" id="GO:0003677">
    <property type="term" value="F:DNA binding"/>
    <property type="evidence" value="ECO:0007669"/>
    <property type="project" value="UniProtKB-UniRule"/>
</dbReference>
<dbReference type="GO" id="GO:0006355">
    <property type="term" value="P:regulation of DNA-templated transcription"/>
    <property type="evidence" value="ECO:0007669"/>
    <property type="project" value="InterPro"/>
</dbReference>
<dbReference type="SUPFAM" id="SSF46894">
    <property type="entry name" value="C-terminal effector domain of the bipartite response regulators"/>
    <property type="match status" value="1"/>
</dbReference>
<dbReference type="SUPFAM" id="SSF82171">
    <property type="entry name" value="DPP6 N-terminal domain-like"/>
    <property type="match status" value="1"/>
</dbReference>
<dbReference type="PANTHER" id="PTHR36842:SF1">
    <property type="entry name" value="PROTEIN TOLB"/>
    <property type="match status" value="1"/>
</dbReference>
<evidence type="ECO:0000256" key="3">
    <source>
        <dbReference type="PROSITE-ProRule" id="PRU01091"/>
    </source>
</evidence>
<feature type="domain" description="OmpR/PhoB-type" evidence="5">
    <location>
        <begin position="6"/>
        <end position="110"/>
    </location>
</feature>